<dbReference type="InterPro" id="IPR000700">
    <property type="entry name" value="PAS-assoc_C"/>
</dbReference>
<keyword evidence="5" id="KW-0418">Kinase</keyword>
<evidence type="ECO:0000313" key="10">
    <source>
        <dbReference type="EMBL" id="MFD2543387.1"/>
    </source>
</evidence>
<dbReference type="Pfam" id="PF20973">
    <property type="entry name" value="VUPS"/>
    <property type="match status" value="1"/>
</dbReference>
<feature type="domain" description="PAC" evidence="9">
    <location>
        <begin position="572"/>
        <end position="625"/>
    </location>
</feature>
<keyword evidence="3" id="KW-0597">Phosphoprotein</keyword>
<name>A0ABW5K706_9FLAO</name>
<dbReference type="PROSITE" id="PS50113">
    <property type="entry name" value="PAC"/>
    <property type="match status" value="3"/>
</dbReference>
<evidence type="ECO:0000256" key="3">
    <source>
        <dbReference type="ARBA" id="ARBA00022553"/>
    </source>
</evidence>
<dbReference type="SUPFAM" id="SSF55785">
    <property type="entry name" value="PYP-like sensor domain (PAS domain)"/>
    <property type="match status" value="4"/>
</dbReference>
<evidence type="ECO:0000256" key="5">
    <source>
        <dbReference type="ARBA" id="ARBA00022777"/>
    </source>
</evidence>
<comment type="caution">
    <text evidence="10">The sequence shown here is derived from an EMBL/GenBank/DDBJ whole genome shotgun (WGS) entry which is preliminary data.</text>
</comment>
<dbReference type="Pfam" id="PF08447">
    <property type="entry name" value="PAS_3"/>
    <property type="match status" value="1"/>
</dbReference>
<dbReference type="Proteomes" id="UP001597467">
    <property type="component" value="Unassembled WGS sequence"/>
</dbReference>
<dbReference type="Gene3D" id="3.30.450.20">
    <property type="entry name" value="PAS domain"/>
    <property type="match status" value="4"/>
</dbReference>
<dbReference type="EC" id="2.7.13.3" evidence="2"/>
<dbReference type="RefSeq" id="WP_379905219.1">
    <property type="nucleotide sequence ID" value="NZ_JBHULM010000011.1"/>
</dbReference>
<feature type="transmembrane region" description="Helical" evidence="7">
    <location>
        <begin position="159"/>
        <end position="186"/>
    </location>
</feature>
<dbReference type="CDD" id="cd00130">
    <property type="entry name" value="PAS"/>
    <property type="match status" value="4"/>
</dbReference>
<feature type="domain" description="PAC" evidence="9">
    <location>
        <begin position="446"/>
        <end position="500"/>
    </location>
</feature>
<dbReference type="SMART" id="SM00086">
    <property type="entry name" value="PAC"/>
    <property type="match status" value="2"/>
</dbReference>
<feature type="transmembrane region" description="Helical" evidence="7">
    <location>
        <begin position="88"/>
        <end position="109"/>
    </location>
</feature>
<feature type="domain" description="PAS" evidence="8">
    <location>
        <begin position="626"/>
        <end position="696"/>
    </location>
</feature>
<dbReference type="InterPro" id="IPR000014">
    <property type="entry name" value="PAS"/>
</dbReference>
<dbReference type="InterPro" id="IPR013655">
    <property type="entry name" value="PAS_fold_3"/>
</dbReference>
<feature type="coiled-coil region" evidence="6">
    <location>
        <begin position="741"/>
        <end position="772"/>
    </location>
</feature>
<protein>
    <recommendedName>
        <fullName evidence="2">histidine kinase</fullName>
        <ecNumber evidence="2">2.7.13.3</ecNumber>
    </recommendedName>
</protein>
<dbReference type="InterPro" id="IPR052162">
    <property type="entry name" value="Sensor_kinase/Photoreceptor"/>
</dbReference>
<comment type="catalytic activity">
    <reaction evidence="1">
        <text>ATP + protein L-histidine = ADP + protein N-phospho-L-histidine.</text>
        <dbReference type="EC" id="2.7.13.3"/>
    </reaction>
</comment>
<evidence type="ECO:0000313" key="11">
    <source>
        <dbReference type="Proteomes" id="UP001597467"/>
    </source>
</evidence>
<keyword evidence="7" id="KW-0472">Membrane</keyword>
<proteinExistence type="predicted"/>
<keyword evidence="6" id="KW-0175">Coiled coil</keyword>
<evidence type="ECO:0000256" key="1">
    <source>
        <dbReference type="ARBA" id="ARBA00000085"/>
    </source>
</evidence>
<dbReference type="NCBIfam" id="TIGR00229">
    <property type="entry name" value="sensory_box"/>
    <property type="match status" value="3"/>
</dbReference>
<keyword evidence="7" id="KW-1133">Transmembrane helix</keyword>
<dbReference type="PANTHER" id="PTHR43304">
    <property type="entry name" value="PHYTOCHROME-LIKE PROTEIN CPH1"/>
    <property type="match status" value="1"/>
</dbReference>
<evidence type="ECO:0000256" key="6">
    <source>
        <dbReference type="SAM" id="Coils"/>
    </source>
</evidence>
<evidence type="ECO:0000259" key="8">
    <source>
        <dbReference type="PROSITE" id="PS50112"/>
    </source>
</evidence>
<evidence type="ECO:0000256" key="7">
    <source>
        <dbReference type="SAM" id="Phobius"/>
    </source>
</evidence>
<sequence>MGIYTIIILEFLLISSSILLFFKFRKVLGLAPLYLFLGAVRYLQALSGTMVSITVFDDLIIYPISIIIFSGLVFAVLLIYIKEGAASARALIFGIIFSNLILSALFGIMHMGSLVDINSTFAFLIDDKYFITGSILLLLDFLWLVIIYQFLVSIINKKYFFFILFISLLTVFTFDAFVFNITLYWGNVRFYNLLVGNIVGKFFAAFVFSFLLYLYLKYIDKEESSTSFVANQDRGVFSILKYEKKYLKLKSEKQELKKSLTSQLETSLNNISGGFISLDANWCYTFVNKKAAELLGRSPETLLGKHIWTEFPEGVGRSFYKAYYKAVETQETVYFDDYYEPLDKWFENRIYPTPDGLTIYFADITEKKNTDEKNQKLLSLIETSDEFIGLATLDGKPIYLNANGRKLVALEKEEELPDSIAGFFPEDYRENIQTEHFSAIFKTNKWTGEAAFKNFKTGELIPIEMSRFLIKDSETSEPIALGIVAKNITERKEAEEKLKNSELLFRRLTSNVPVGIFQSDKEGFCNYVNDEWLEYAGMSFEQAMGFGWTDAIHPEDQERVRQQWQQCILNAKEFISEFRFKTKEKITWLSVKAVGTFDANNKLYGYIGVALDVTERKNAEEQVKRSQIYLENIINNIGDPVFVKDAESKLVIVNNAFCSIFDLERDAVIGRTLVEHVSPEEQESFLKIDKQVIETGVENVNEETLTVTGKETRMISTKKTRFVDGNGTKFLIGIIRDITERKKTELELKKYRNNLEELVKVRTEEVNSKNEELQRMNNLFVGRELKMKELKNIIKELKLKNDN</sequence>
<dbReference type="PANTHER" id="PTHR43304:SF1">
    <property type="entry name" value="PAC DOMAIN-CONTAINING PROTEIN"/>
    <property type="match status" value="1"/>
</dbReference>
<dbReference type="Pfam" id="PF08448">
    <property type="entry name" value="PAS_4"/>
    <property type="match status" value="2"/>
</dbReference>
<dbReference type="EMBL" id="JBHULM010000011">
    <property type="protein sequence ID" value="MFD2543387.1"/>
    <property type="molecule type" value="Genomic_DNA"/>
</dbReference>
<feature type="transmembrane region" description="Helical" evidence="7">
    <location>
        <begin position="6"/>
        <end position="22"/>
    </location>
</feature>
<dbReference type="InterPro" id="IPR035965">
    <property type="entry name" value="PAS-like_dom_sf"/>
</dbReference>
<dbReference type="Pfam" id="PF13426">
    <property type="entry name" value="PAS_9"/>
    <property type="match status" value="1"/>
</dbReference>
<keyword evidence="7" id="KW-0812">Transmembrane</keyword>
<evidence type="ECO:0000256" key="4">
    <source>
        <dbReference type="ARBA" id="ARBA00022679"/>
    </source>
</evidence>
<reference evidence="11" key="1">
    <citation type="journal article" date="2019" name="Int. J. Syst. Evol. Microbiol.">
        <title>The Global Catalogue of Microorganisms (GCM) 10K type strain sequencing project: providing services to taxonomists for standard genome sequencing and annotation.</title>
        <authorList>
            <consortium name="The Broad Institute Genomics Platform"/>
            <consortium name="The Broad Institute Genome Sequencing Center for Infectious Disease"/>
            <person name="Wu L."/>
            <person name="Ma J."/>
        </authorList>
    </citation>
    <scope>NUCLEOTIDE SEQUENCE [LARGE SCALE GENOMIC DNA]</scope>
    <source>
        <strain evidence="11">KCTC 42808</strain>
    </source>
</reference>
<feature type="transmembrane region" description="Helical" evidence="7">
    <location>
        <begin position="198"/>
        <end position="216"/>
    </location>
</feature>
<feature type="domain" description="PAS" evidence="8">
    <location>
        <begin position="260"/>
        <end position="311"/>
    </location>
</feature>
<dbReference type="SMART" id="SM00091">
    <property type="entry name" value="PAS"/>
    <property type="match status" value="4"/>
</dbReference>
<evidence type="ECO:0000259" key="9">
    <source>
        <dbReference type="PROSITE" id="PS50113"/>
    </source>
</evidence>
<dbReference type="InterPro" id="IPR048533">
    <property type="entry name" value="VUPS"/>
</dbReference>
<accession>A0ABW5K706</accession>
<feature type="domain" description="PAS" evidence="8">
    <location>
        <begin position="501"/>
        <end position="571"/>
    </location>
</feature>
<dbReference type="InterPro" id="IPR001610">
    <property type="entry name" value="PAC"/>
</dbReference>
<feature type="domain" description="PAC" evidence="9">
    <location>
        <begin position="698"/>
        <end position="750"/>
    </location>
</feature>
<feature type="transmembrane region" description="Helical" evidence="7">
    <location>
        <begin position="59"/>
        <end position="81"/>
    </location>
</feature>
<dbReference type="PROSITE" id="PS50112">
    <property type="entry name" value="PAS"/>
    <property type="match status" value="3"/>
</dbReference>
<keyword evidence="11" id="KW-1185">Reference proteome</keyword>
<feature type="transmembrane region" description="Helical" evidence="7">
    <location>
        <begin position="129"/>
        <end position="152"/>
    </location>
</feature>
<dbReference type="InterPro" id="IPR013656">
    <property type="entry name" value="PAS_4"/>
</dbReference>
<organism evidence="10 11">
    <name type="scientific">Lacinutrix gracilariae</name>
    <dbReference type="NCBI Taxonomy" id="1747198"/>
    <lineage>
        <taxon>Bacteria</taxon>
        <taxon>Pseudomonadati</taxon>
        <taxon>Bacteroidota</taxon>
        <taxon>Flavobacteriia</taxon>
        <taxon>Flavobacteriales</taxon>
        <taxon>Flavobacteriaceae</taxon>
        <taxon>Lacinutrix</taxon>
    </lineage>
</organism>
<keyword evidence="4" id="KW-0808">Transferase</keyword>
<evidence type="ECO:0000256" key="2">
    <source>
        <dbReference type="ARBA" id="ARBA00012438"/>
    </source>
</evidence>
<gene>
    <name evidence="10" type="ORF">ACFSSB_13725</name>
</gene>